<feature type="compositionally biased region" description="Basic and acidic residues" evidence="1">
    <location>
        <begin position="419"/>
        <end position="443"/>
    </location>
</feature>
<dbReference type="InterPro" id="IPR015425">
    <property type="entry name" value="FH2_Formin"/>
</dbReference>
<dbReference type="PANTHER" id="PTHR45725:SF1">
    <property type="entry name" value="DISHEVELLED ASSOCIATED ACTIVATOR OF MORPHOGENESIS, ISOFORM D"/>
    <property type="match status" value="1"/>
</dbReference>
<evidence type="ECO:0000313" key="3">
    <source>
        <dbReference type="EMBL" id="MEQ2270479.1"/>
    </source>
</evidence>
<reference evidence="3 4" key="1">
    <citation type="submission" date="2021-06" db="EMBL/GenBank/DDBJ databases">
        <authorList>
            <person name="Palmer J.M."/>
        </authorList>
    </citation>
    <scope>NUCLEOTIDE SEQUENCE [LARGE SCALE GENOMIC DNA]</scope>
    <source>
        <strain evidence="3 4">XR_2019</strain>
        <tissue evidence="3">Muscle</tissue>
    </source>
</reference>
<dbReference type="EMBL" id="JAHRIM010060110">
    <property type="protein sequence ID" value="MEQ2270479.1"/>
    <property type="molecule type" value="Genomic_DNA"/>
</dbReference>
<feature type="compositionally biased region" description="Basic and acidic residues" evidence="1">
    <location>
        <begin position="48"/>
        <end position="58"/>
    </location>
</feature>
<feature type="compositionally biased region" description="Polar residues" evidence="1">
    <location>
        <begin position="523"/>
        <end position="536"/>
    </location>
</feature>
<comment type="caution">
    <text evidence="3">The sequence shown here is derived from an EMBL/GenBank/DDBJ whole genome shotgun (WGS) entry which is preliminary data.</text>
</comment>
<dbReference type="Pfam" id="PF02181">
    <property type="entry name" value="FH2"/>
    <property type="match status" value="1"/>
</dbReference>
<dbReference type="SUPFAM" id="SSF101447">
    <property type="entry name" value="Formin homology 2 domain (FH2 domain)"/>
    <property type="match status" value="1"/>
</dbReference>
<feature type="region of interest" description="Disordered" evidence="1">
    <location>
        <begin position="132"/>
        <end position="151"/>
    </location>
</feature>
<evidence type="ECO:0000259" key="2">
    <source>
        <dbReference type="PROSITE" id="PS51444"/>
    </source>
</evidence>
<dbReference type="InterPro" id="IPR051425">
    <property type="entry name" value="Formin_Homology"/>
</dbReference>
<dbReference type="PRINTS" id="PR00828">
    <property type="entry name" value="FORMIN"/>
</dbReference>
<gene>
    <name evidence="3" type="ORF">XENORESO_017093</name>
</gene>
<protein>
    <recommendedName>
        <fullName evidence="2">FH2 domain-containing protein</fullName>
    </recommendedName>
</protein>
<feature type="compositionally biased region" description="Polar residues" evidence="1">
    <location>
        <begin position="64"/>
        <end position="79"/>
    </location>
</feature>
<feature type="region of interest" description="Disordered" evidence="1">
    <location>
        <begin position="48"/>
        <end position="121"/>
    </location>
</feature>
<proteinExistence type="predicted"/>
<dbReference type="Gene3D" id="1.20.58.2220">
    <property type="entry name" value="Formin, FH2 domain"/>
    <property type="match status" value="1"/>
</dbReference>
<feature type="domain" description="FH2" evidence="2">
    <location>
        <begin position="648"/>
        <end position="796"/>
    </location>
</feature>
<dbReference type="PANTHER" id="PTHR45725">
    <property type="entry name" value="FORMIN HOMOLOGY 2 FAMILY MEMBER"/>
    <property type="match status" value="1"/>
</dbReference>
<name>A0ABV0WN78_9TELE</name>
<feature type="non-terminal residue" evidence="3">
    <location>
        <position position="796"/>
    </location>
</feature>
<feature type="region of interest" description="Disordered" evidence="1">
    <location>
        <begin position="517"/>
        <end position="558"/>
    </location>
</feature>
<feature type="compositionally biased region" description="Polar residues" evidence="1">
    <location>
        <begin position="322"/>
        <end position="331"/>
    </location>
</feature>
<feature type="compositionally biased region" description="Low complexity" evidence="1">
    <location>
        <begin position="309"/>
        <end position="321"/>
    </location>
</feature>
<feature type="region of interest" description="Disordered" evidence="1">
    <location>
        <begin position="384"/>
        <end position="454"/>
    </location>
</feature>
<keyword evidence="4" id="KW-1185">Reference proteome</keyword>
<evidence type="ECO:0000256" key="1">
    <source>
        <dbReference type="SAM" id="MobiDB-lite"/>
    </source>
</evidence>
<organism evidence="3 4">
    <name type="scientific">Xenotaenia resolanae</name>
    <dbReference type="NCBI Taxonomy" id="208358"/>
    <lineage>
        <taxon>Eukaryota</taxon>
        <taxon>Metazoa</taxon>
        <taxon>Chordata</taxon>
        <taxon>Craniata</taxon>
        <taxon>Vertebrata</taxon>
        <taxon>Euteleostomi</taxon>
        <taxon>Actinopterygii</taxon>
        <taxon>Neopterygii</taxon>
        <taxon>Teleostei</taxon>
        <taxon>Neoteleostei</taxon>
        <taxon>Acanthomorphata</taxon>
        <taxon>Ovalentaria</taxon>
        <taxon>Atherinomorphae</taxon>
        <taxon>Cyprinodontiformes</taxon>
        <taxon>Goodeidae</taxon>
        <taxon>Xenotaenia</taxon>
    </lineage>
</organism>
<feature type="compositionally biased region" description="Polar residues" evidence="1">
    <location>
        <begin position="387"/>
        <end position="417"/>
    </location>
</feature>
<feature type="region of interest" description="Disordered" evidence="1">
    <location>
        <begin position="251"/>
        <end position="333"/>
    </location>
</feature>
<feature type="region of interest" description="Disordered" evidence="1">
    <location>
        <begin position="184"/>
        <end position="203"/>
    </location>
</feature>
<sequence length="796" mass="87842">MESESNNLDEQGKQHGSSILNVFNNLFIRDRAASSHADMPVLTSFKELPDGEADAKEDCENDSENTFQEAQSSLKSTCKQVEDSPKVSAESDVVQVTRVETYSDTENEDDQTPKSSTSFSEKFDFSWKAPLPEGGNAAKRHGKGDEPKIPVSRTHGFIERSTIEAILYSSKFGRRGRSRSVNVLSVSKQEDGESSKNSTTESVIAEPIEGDNKSDVAAAAIDDEYDGIDCSQPVPSVISGNQILEVSMHNSDGVSPVKLPENMEEAEEPQPNLIPEKSIQSSSKPKEQLETFGATLSEPKVPSESTGISQPSVSSASTSPSRGTPLSSPPSFQMPALFSGLRVLKKGAVGDDREVVSEIKQREKDADLALLSLKKTVNKAKLFPEQKTASSIKKPSESKSLATSKSTAMGQLTQMLISDNHDNTKKSNDGKKGDMEGKKHSENGEEVSGESKIGLETLKCLPEKKKTSDVAYETFKNIFGPKPIKKEKAEDVDLVAVKRKIKNDKESLRLIFERTSKSPGKDITSSTEATTEVSPTDSEDRTPGRLHAVWPPPKPKDEEEKVGLKYTEAEHQAALLQLKRECKEELERMHSDFELKIFQLRGEHAVSISKLEGAIGKLQKDRLHSAGQDHSPVCDVAISTSENSTPKNCRTVGIQTDRETQCFNVVFLYSNNTLWGSLKEPNIVNTNEFEDFFSKATIKQKKKPLSDTYEKKTKAKKIIKLLDGKRSQAVGILISSLHLEMKDIQQAVVNVDNSVVDLETIEALYENRATSDEIDKILKHYETLKEDEMKLLDKPE</sequence>
<accession>A0ABV0WN78</accession>
<dbReference type="InterPro" id="IPR042201">
    <property type="entry name" value="FH2_Formin_sf"/>
</dbReference>
<evidence type="ECO:0000313" key="4">
    <source>
        <dbReference type="Proteomes" id="UP001444071"/>
    </source>
</evidence>
<dbReference type="InterPro" id="IPR001265">
    <property type="entry name" value="Formin_Cappuccino_subfam"/>
</dbReference>
<dbReference type="Proteomes" id="UP001444071">
    <property type="component" value="Unassembled WGS sequence"/>
</dbReference>
<dbReference type="PROSITE" id="PS51444">
    <property type="entry name" value="FH2"/>
    <property type="match status" value="1"/>
</dbReference>